<keyword evidence="3 5" id="KW-1133">Transmembrane helix</keyword>
<evidence type="ECO:0000256" key="3">
    <source>
        <dbReference type="ARBA" id="ARBA00022989"/>
    </source>
</evidence>
<dbReference type="OrthoDB" id="88184at2"/>
<keyword evidence="2 5" id="KW-0812">Transmembrane</keyword>
<dbReference type="NCBIfam" id="TIGR01593">
    <property type="entry name" value="holin_tox_secr"/>
    <property type="match status" value="1"/>
</dbReference>
<keyword evidence="7" id="KW-1185">Reference proteome</keyword>
<proteinExistence type="predicted"/>
<evidence type="ECO:0000313" key="6">
    <source>
        <dbReference type="EMBL" id="RKI90255.1"/>
    </source>
</evidence>
<protein>
    <submittedName>
        <fullName evidence="6">Holin</fullName>
    </submittedName>
</protein>
<comment type="caution">
    <text evidence="6">The sequence shown here is derived from an EMBL/GenBank/DDBJ whole genome shotgun (WGS) entry which is preliminary data.</text>
</comment>
<evidence type="ECO:0000313" key="7">
    <source>
        <dbReference type="Proteomes" id="UP000280696"/>
    </source>
</evidence>
<name>A0A3A9AV66_9FIRM</name>
<dbReference type="GO" id="GO:0016020">
    <property type="term" value="C:membrane"/>
    <property type="evidence" value="ECO:0007669"/>
    <property type="project" value="UniProtKB-SubCell"/>
</dbReference>
<dbReference type="Pfam" id="PF05105">
    <property type="entry name" value="Phage_holin_4_1"/>
    <property type="match status" value="1"/>
</dbReference>
<evidence type="ECO:0000256" key="5">
    <source>
        <dbReference type="SAM" id="Phobius"/>
    </source>
</evidence>
<evidence type="ECO:0000256" key="4">
    <source>
        <dbReference type="ARBA" id="ARBA00023136"/>
    </source>
</evidence>
<keyword evidence="4 5" id="KW-0472">Membrane</keyword>
<dbReference type="AlphaFoldDB" id="A0A3A9AV66"/>
<dbReference type="InterPro" id="IPR006480">
    <property type="entry name" value="Phage_holin_4_1"/>
</dbReference>
<feature type="transmembrane region" description="Helical" evidence="5">
    <location>
        <begin position="46"/>
        <end position="67"/>
    </location>
</feature>
<evidence type="ECO:0000256" key="1">
    <source>
        <dbReference type="ARBA" id="ARBA00004141"/>
    </source>
</evidence>
<comment type="subcellular location">
    <subcellularLocation>
        <location evidence="1">Membrane</location>
        <topology evidence="1">Multi-pass membrane protein</topology>
    </subcellularLocation>
</comment>
<dbReference type="Proteomes" id="UP000280696">
    <property type="component" value="Unassembled WGS sequence"/>
</dbReference>
<evidence type="ECO:0000256" key="2">
    <source>
        <dbReference type="ARBA" id="ARBA00022692"/>
    </source>
</evidence>
<dbReference type="EMBL" id="RAYQ01000015">
    <property type="protein sequence ID" value="RKI90255.1"/>
    <property type="molecule type" value="Genomic_DNA"/>
</dbReference>
<dbReference type="RefSeq" id="WP_120470867.1">
    <property type="nucleotide sequence ID" value="NZ_RAYQ01000015.1"/>
</dbReference>
<reference evidence="6 7" key="1">
    <citation type="submission" date="2018-09" db="EMBL/GenBank/DDBJ databases">
        <title>Murine metabolic-syndrome-specific gut microbial biobank.</title>
        <authorList>
            <person name="Liu C."/>
        </authorList>
    </citation>
    <scope>NUCLEOTIDE SEQUENCE [LARGE SCALE GENOMIC DNA]</scope>
    <source>
        <strain evidence="6 7">0.1xD8-82</strain>
    </source>
</reference>
<sequence length="177" mass="20063">MKRKQQPAGSGKENIMLLYHEMLTASNILASVFELSKLLWGSTDNLMKMLIVFVLFAFFSTIILNMYKGSMSAQLFLQELLRAIMIFMLVAISHIIDLQPINIRSGFQTITTLYYIGYEGIIVLENAVEIGVPVPQFLKGFLIKLKDKADNNKDSTNSMLSFVEICYILNIMYSNKG</sequence>
<gene>
    <name evidence="6" type="ORF">D7V94_14110</name>
</gene>
<feature type="transmembrane region" description="Helical" evidence="5">
    <location>
        <begin position="79"/>
        <end position="96"/>
    </location>
</feature>
<organism evidence="6 7">
    <name type="scientific">Parablautia intestinalis</name>
    <dbReference type="NCBI Taxonomy" id="2320100"/>
    <lineage>
        <taxon>Bacteria</taxon>
        <taxon>Bacillati</taxon>
        <taxon>Bacillota</taxon>
        <taxon>Clostridia</taxon>
        <taxon>Lachnospirales</taxon>
        <taxon>Lachnospiraceae</taxon>
        <taxon>Parablautia</taxon>
    </lineage>
</organism>
<accession>A0A3A9AV66</accession>